<dbReference type="EMBL" id="CM029052">
    <property type="protein sequence ID" value="KAG2558239.1"/>
    <property type="molecule type" value="Genomic_DNA"/>
</dbReference>
<protein>
    <submittedName>
        <fullName evidence="2">Uncharacterized protein</fullName>
    </submittedName>
</protein>
<feature type="region of interest" description="Disordered" evidence="1">
    <location>
        <begin position="45"/>
        <end position="115"/>
    </location>
</feature>
<keyword evidence="3" id="KW-1185">Reference proteome</keyword>
<proteinExistence type="predicted"/>
<accession>A0A8T0PC58</accession>
<comment type="caution">
    <text evidence="2">The sequence shown here is derived from an EMBL/GenBank/DDBJ whole genome shotgun (WGS) entry which is preliminary data.</text>
</comment>
<name>A0A8T0PC58_PANVG</name>
<sequence>MARGARLVSSRSVARLSGSARLCFLRSLFFSELWRMEMRRRSIAGAAADPSPEPPQFPSPEPPRPLLPAVPPLPRARAGSSPSPVTSASPSTTLTPPGGPAPRRPRLLPSATAAPPAAGRGRCCLPVQLPSLSAICLLPLFAELAPSIDVVPSSAVTSSWEAGGMRHPTHWPRWW</sequence>
<evidence type="ECO:0000313" key="3">
    <source>
        <dbReference type="Proteomes" id="UP000823388"/>
    </source>
</evidence>
<dbReference type="Proteomes" id="UP000823388">
    <property type="component" value="Chromosome 8N"/>
</dbReference>
<organism evidence="2 3">
    <name type="scientific">Panicum virgatum</name>
    <name type="common">Blackwell switchgrass</name>
    <dbReference type="NCBI Taxonomy" id="38727"/>
    <lineage>
        <taxon>Eukaryota</taxon>
        <taxon>Viridiplantae</taxon>
        <taxon>Streptophyta</taxon>
        <taxon>Embryophyta</taxon>
        <taxon>Tracheophyta</taxon>
        <taxon>Spermatophyta</taxon>
        <taxon>Magnoliopsida</taxon>
        <taxon>Liliopsida</taxon>
        <taxon>Poales</taxon>
        <taxon>Poaceae</taxon>
        <taxon>PACMAD clade</taxon>
        <taxon>Panicoideae</taxon>
        <taxon>Panicodae</taxon>
        <taxon>Paniceae</taxon>
        <taxon>Panicinae</taxon>
        <taxon>Panicum</taxon>
        <taxon>Panicum sect. Hiantes</taxon>
    </lineage>
</organism>
<gene>
    <name evidence="2" type="ORF">PVAP13_8NG121302</name>
</gene>
<evidence type="ECO:0000313" key="2">
    <source>
        <dbReference type="EMBL" id="KAG2558239.1"/>
    </source>
</evidence>
<evidence type="ECO:0000256" key="1">
    <source>
        <dbReference type="SAM" id="MobiDB-lite"/>
    </source>
</evidence>
<feature type="compositionally biased region" description="Pro residues" evidence="1">
    <location>
        <begin position="51"/>
        <end position="74"/>
    </location>
</feature>
<reference evidence="2" key="1">
    <citation type="submission" date="2020-05" db="EMBL/GenBank/DDBJ databases">
        <title>WGS assembly of Panicum virgatum.</title>
        <authorList>
            <person name="Lovell J.T."/>
            <person name="Jenkins J."/>
            <person name="Shu S."/>
            <person name="Juenger T.E."/>
            <person name="Schmutz J."/>
        </authorList>
    </citation>
    <scope>NUCLEOTIDE SEQUENCE</scope>
    <source>
        <strain evidence="2">AP13</strain>
    </source>
</reference>
<feature type="compositionally biased region" description="Low complexity" evidence="1">
    <location>
        <begin position="75"/>
        <end position="96"/>
    </location>
</feature>
<dbReference type="AlphaFoldDB" id="A0A8T0PC58"/>